<reference evidence="7" key="1">
    <citation type="journal article" date="2019" name="Nat. Med.">
        <title>A library of human gut bacterial isolates paired with longitudinal multiomics data enables mechanistic microbiome research.</title>
        <authorList>
            <person name="Poyet M."/>
            <person name="Groussin M."/>
            <person name="Gibbons S.M."/>
            <person name="Avila-Pacheco J."/>
            <person name="Jiang X."/>
            <person name="Kearney S.M."/>
            <person name="Perrotta A.R."/>
            <person name="Berdy B."/>
            <person name="Zhao S."/>
            <person name="Lieberman T.D."/>
            <person name="Swanson P.K."/>
            <person name="Smith M."/>
            <person name="Roesemann S."/>
            <person name="Alexander J.E."/>
            <person name="Rich S.A."/>
            <person name="Livny J."/>
            <person name="Vlamakis H."/>
            <person name="Clish C."/>
            <person name="Bullock K."/>
            <person name="Deik A."/>
            <person name="Scott J."/>
            <person name="Pierce K.A."/>
            <person name="Xavier R.J."/>
            <person name="Alm E.J."/>
        </authorList>
    </citation>
    <scope>NUCLEOTIDE SEQUENCE</scope>
    <source>
        <strain evidence="7">BIOML-A179</strain>
    </source>
</reference>
<dbReference type="RefSeq" id="WP_129821521.1">
    <property type="nucleotide sequence ID" value="NZ_RCYV01000010.1"/>
</dbReference>
<dbReference type="GO" id="GO:0004713">
    <property type="term" value="F:protein tyrosine kinase activity"/>
    <property type="evidence" value="ECO:0007669"/>
    <property type="project" value="TreeGrafter"/>
</dbReference>
<evidence type="ECO:0000256" key="4">
    <source>
        <dbReference type="ARBA" id="ARBA00022692"/>
    </source>
</evidence>
<comment type="subcellular location">
    <subcellularLocation>
        <location evidence="1">Cell membrane</location>
        <topology evidence="1">Multi-pass membrane protein</topology>
    </subcellularLocation>
</comment>
<evidence type="ECO:0000256" key="1">
    <source>
        <dbReference type="ARBA" id="ARBA00004651"/>
    </source>
</evidence>
<dbReference type="InterPro" id="IPR050445">
    <property type="entry name" value="Bact_polysacc_biosynth/exp"/>
</dbReference>
<comment type="similarity">
    <text evidence="2">Belongs to the CpsC/CapA family.</text>
</comment>
<accession>A0A6G2CGV2</accession>
<gene>
    <name evidence="7" type="ORF">GMA64_09225</name>
</gene>
<dbReference type="InterPro" id="IPR003856">
    <property type="entry name" value="LPS_length_determ_N"/>
</dbReference>
<protein>
    <submittedName>
        <fullName evidence="7">Uncharacterized protein</fullName>
    </submittedName>
</protein>
<keyword evidence="5" id="KW-1133">Transmembrane helix</keyword>
<evidence type="ECO:0000256" key="6">
    <source>
        <dbReference type="ARBA" id="ARBA00023136"/>
    </source>
</evidence>
<dbReference type="EMBL" id="WMQV01000020">
    <property type="protein sequence ID" value="MTL94706.1"/>
    <property type="molecule type" value="Genomic_DNA"/>
</dbReference>
<dbReference type="Pfam" id="PF02706">
    <property type="entry name" value="Wzz"/>
    <property type="match status" value="1"/>
</dbReference>
<dbReference type="PANTHER" id="PTHR32309:SF13">
    <property type="entry name" value="FERRIC ENTEROBACTIN TRANSPORT PROTEIN FEPE"/>
    <property type="match status" value="1"/>
</dbReference>
<organism evidence="7">
    <name type="scientific">Turicibacter sanguinis</name>
    <dbReference type="NCBI Taxonomy" id="154288"/>
    <lineage>
        <taxon>Bacteria</taxon>
        <taxon>Bacillati</taxon>
        <taxon>Bacillota</taxon>
        <taxon>Erysipelotrichia</taxon>
        <taxon>Erysipelotrichales</taxon>
        <taxon>Turicibacteraceae</taxon>
        <taxon>Turicibacter</taxon>
    </lineage>
</organism>
<dbReference type="GO" id="GO:0005886">
    <property type="term" value="C:plasma membrane"/>
    <property type="evidence" value="ECO:0007669"/>
    <property type="project" value="UniProtKB-SubCell"/>
</dbReference>
<sequence length="222" mass="24721">MEESVGMELTLEDIFRMLLKRWWLIVSFVIIGMIGCGVYTYQSYVPMYSTYTTVLVNRQDINVGMSSSSDFYIREDLLQTFQGIINSTNLREQVASRLDTENLGSISVSADDSSIIRISVKHPDPELGAEVANTVAVVFQEMIKEMMYDMNSSILDVAKVSHVPQGMGLTTKVMIGAILGGMVSVGLIFVMEYLDKTFKTPKEVSTMLDLPVMGIIPDIFAK</sequence>
<keyword evidence="6" id="KW-0472">Membrane</keyword>
<name>A0A6G2CGV2_9FIRM</name>
<dbReference type="AlphaFoldDB" id="A0A6G2CGV2"/>
<evidence type="ECO:0000313" key="7">
    <source>
        <dbReference type="EMBL" id="MTL94706.1"/>
    </source>
</evidence>
<keyword evidence="3" id="KW-1003">Cell membrane</keyword>
<evidence type="ECO:0000256" key="3">
    <source>
        <dbReference type="ARBA" id="ARBA00022475"/>
    </source>
</evidence>
<evidence type="ECO:0000256" key="5">
    <source>
        <dbReference type="ARBA" id="ARBA00022989"/>
    </source>
</evidence>
<evidence type="ECO:0000256" key="2">
    <source>
        <dbReference type="ARBA" id="ARBA00006683"/>
    </source>
</evidence>
<dbReference type="PANTHER" id="PTHR32309">
    <property type="entry name" value="TYROSINE-PROTEIN KINASE"/>
    <property type="match status" value="1"/>
</dbReference>
<proteinExistence type="inferred from homology"/>
<keyword evidence="4" id="KW-0812">Transmembrane</keyword>
<comment type="caution">
    <text evidence="7">The sequence shown here is derived from an EMBL/GenBank/DDBJ whole genome shotgun (WGS) entry which is preliminary data.</text>
</comment>